<dbReference type="KEGG" id="gsn:YC6258_00236"/>
<keyword evidence="4" id="KW-1185">Reference proteome</keyword>
<dbReference type="GO" id="GO:0005829">
    <property type="term" value="C:cytosol"/>
    <property type="evidence" value="ECO:0007669"/>
    <property type="project" value="TreeGrafter"/>
</dbReference>
<dbReference type="GO" id="GO:0004386">
    <property type="term" value="F:helicase activity"/>
    <property type="evidence" value="ECO:0007669"/>
    <property type="project" value="UniProtKB-KW"/>
</dbReference>
<keyword evidence="3" id="KW-0067">ATP-binding</keyword>
<proteinExistence type="predicted"/>
<keyword evidence="3" id="KW-0347">Helicase</keyword>
<accession>A0A0C5VFY9</accession>
<dbReference type="PANTHER" id="PTHR47396">
    <property type="entry name" value="TYPE I RESTRICTION ENZYME ECOKI R PROTEIN"/>
    <property type="match status" value="1"/>
</dbReference>
<dbReference type="OrthoDB" id="5165890at2"/>
<dbReference type="Pfam" id="PF00271">
    <property type="entry name" value="Helicase_C"/>
    <property type="match status" value="1"/>
</dbReference>
<dbReference type="Gene3D" id="3.40.50.300">
    <property type="entry name" value="P-loop containing nucleotide triphosphate hydrolases"/>
    <property type="match status" value="2"/>
</dbReference>
<dbReference type="GO" id="GO:0016787">
    <property type="term" value="F:hydrolase activity"/>
    <property type="evidence" value="ECO:0007669"/>
    <property type="project" value="InterPro"/>
</dbReference>
<reference evidence="3 4" key="1">
    <citation type="submission" date="2014-01" db="EMBL/GenBank/DDBJ databases">
        <title>Full genme sequencing of cellulolytic bacterium Gynuella sunshinyii YC6258T gen. nov., sp. nov.</title>
        <authorList>
            <person name="Khan H."/>
            <person name="Chung E.J."/>
            <person name="Chung Y.R."/>
        </authorList>
    </citation>
    <scope>NUCLEOTIDE SEQUENCE [LARGE SCALE GENOMIC DNA]</scope>
    <source>
        <strain evidence="3 4">YC6258</strain>
    </source>
</reference>
<dbReference type="EMBL" id="CP007142">
    <property type="protein sequence ID" value="AJQ92288.1"/>
    <property type="molecule type" value="Genomic_DNA"/>
</dbReference>
<dbReference type="SUPFAM" id="SSF52540">
    <property type="entry name" value="P-loop containing nucleoside triphosphate hydrolases"/>
    <property type="match status" value="1"/>
</dbReference>
<dbReference type="RefSeq" id="WP_044615395.1">
    <property type="nucleotide sequence ID" value="NZ_CP007142.1"/>
</dbReference>
<evidence type="ECO:0000259" key="2">
    <source>
        <dbReference type="Pfam" id="PF04851"/>
    </source>
</evidence>
<dbReference type="InterPro" id="IPR027417">
    <property type="entry name" value="P-loop_NTPase"/>
</dbReference>
<dbReference type="AlphaFoldDB" id="A0A0C5VFY9"/>
<feature type="domain" description="Helicase/UvrB N-terminal" evidence="2">
    <location>
        <begin position="1"/>
        <end position="155"/>
    </location>
</feature>
<sequence length="472" mass="53300">MRLRQWQSEAVTSALQKYRAGSSHFLCLATPGAGKSLMAAFTARELLNAGDIDLIFCFTPSVNISNSFRYTLEKTLKRRMDGLIGSTGQILTYQSMASLDVQFWELLTSHRTLVIFDEIHHCAGDRNDNANVWGQTIIRHIQGQATYTMALTGTPWRSDRIPIALASYCHHGSIQCDYRYGLGRAIKDGVCRIPKITAVDNNQITITHGSETENYRSFSQLLQGSKCSYQQLLDEPQLIRYLIKTGEQKLMRLRKESSDAGGLIVATSVAHAKTIADILHQETGEHAMIATYLHEDAQDAINQFRHSKAKWIISVGMISEGTDIPRLKVCCYLSRIKTELYFRQVLGRILRAQTPQREEAYFFMPAEPSLMEFAQRLSEDIPNVHTVSVHNMDNDIPISMLPDTKGIETENQTDNEAICVQDQRPIIQMNNLPQQQDNHLSTVDSLSSSYEADLRLFGRFKVRLISTSTQSM</sequence>
<dbReference type="Pfam" id="PF04851">
    <property type="entry name" value="ResIII"/>
    <property type="match status" value="1"/>
</dbReference>
<keyword evidence="3" id="KW-0547">Nucleotide-binding</keyword>
<dbReference type="InterPro" id="IPR050742">
    <property type="entry name" value="Helicase_Restrict-Modif_Enz"/>
</dbReference>
<dbReference type="InterPro" id="IPR006935">
    <property type="entry name" value="Helicase/UvrB_N"/>
</dbReference>
<feature type="domain" description="Helicase C-terminal" evidence="1">
    <location>
        <begin position="251"/>
        <end position="352"/>
    </location>
</feature>
<dbReference type="HOGENOM" id="CLU_020861_0_0_6"/>
<dbReference type="GO" id="GO:0005524">
    <property type="term" value="F:ATP binding"/>
    <property type="evidence" value="ECO:0007669"/>
    <property type="project" value="InterPro"/>
</dbReference>
<evidence type="ECO:0000313" key="4">
    <source>
        <dbReference type="Proteomes" id="UP000032266"/>
    </source>
</evidence>
<dbReference type="PATRIC" id="fig|1445510.3.peg.229"/>
<dbReference type="PANTHER" id="PTHR47396:SF1">
    <property type="entry name" value="ATP-DEPENDENT HELICASE IRC3-RELATED"/>
    <property type="match status" value="1"/>
</dbReference>
<evidence type="ECO:0000259" key="1">
    <source>
        <dbReference type="Pfam" id="PF00271"/>
    </source>
</evidence>
<name>A0A0C5VFY9_9GAMM</name>
<dbReference type="Proteomes" id="UP000032266">
    <property type="component" value="Chromosome"/>
</dbReference>
<dbReference type="STRING" id="1445510.YC6258_00236"/>
<gene>
    <name evidence="3" type="ORF">YC6258_00236</name>
</gene>
<dbReference type="InterPro" id="IPR001650">
    <property type="entry name" value="Helicase_C-like"/>
</dbReference>
<organism evidence="3 4">
    <name type="scientific">Gynuella sunshinyii YC6258</name>
    <dbReference type="NCBI Taxonomy" id="1445510"/>
    <lineage>
        <taxon>Bacteria</taxon>
        <taxon>Pseudomonadati</taxon>
        <taxon>Pseudomonadota</taxon>
        <taxon>Gammaproteobacteria</taxon>
        <taxon>Oceanospirillales</taxon>
        <taxon>Saccharospirillaceae</taxon>
        <taxon>Gynuella</taxon>
    </lineage>
</organism>
<evidence type="ECO:0000313" key="3">
    <source>
        <dbReference type="EMBL" id="AJQ92288.1"/>
    </source>
</evidence>
<keyword evidence="3" id="KW-0378">Hydrolase</keyword>
<dbReference type="GO" id="GO:0003677">
    <property type="term" value="F:DNA binding"/>
    <property type="evidence" value="ECO:0007669"/>
    <property type="project" value="InterPro"/>
</dbReference>
<protein>
    <submittedName>
        <fullName evidence="3">DNA or RNA helicase of superfamily II</fullName>
    </submittedName>
</protein>